<dbReference type="PROSITE" id="PS51444">
    <property type="entry name" value="FH2"/>
    <property type="match status" value="1"/>
</dbReference>
<reference evidence="5 6" key="1">
    <citation type="submission" date="2018-03" db="EMBL/GenBank/DDBJ databases">
        <title>Finding Nemo's genes: A chromosome-scale reference assembly of the genome of the orange clownfish Amphiprion percula.</title>
        <authorList>
            <person name="Lehmann R."/>
        </authorList>
    </citation>
    <scope>NUCLEOTIDE SEQUENCE</scope>
</reference>
<dbReference type="PROSITE" id="PS51082">
    <property type="entry name" value="WH2"/>
    <property type="match status" value="1"/>
</dbReference>
<feature type="domain" description="WH2" evidence="3">
    <location>
        <begin position="249"/>
        <end position="264"/>
    </location>
</feature>
<dbReference type="Gene3D" id="1.20.58.2220">
    <property type="entry name" value="Formin, FH2 domain"/>
    <property type="match status" value="1"/>
</dbReference>
<sequence>MLLCEESSCVLETLKPKAELLDQACQSVRDSTRLPSFCKLILSVGNFLNYGTHTGNAEGFKISTLLKLTETKANKSRITLLHHILQEVEGNHPDLLNLPDDLEICEKAAGANVESIQSEANSLTKQLKNAEKKVSSSSEDMKEQYLSAIQESLQACEQLQQLLSSVEDKRMDLSVYLCEDSASFSLDELFRTIKTFRGLFLRAIKENESRREQEKKRKKREEEKKLKGDTTNKIIRKDVSNQEEGCIIDNLLAEIRKGYNLKKTRPRAERGSRVHDHPVIVRRSLGMDDPNSSASSQSEKPPDHPEMVQIPTEPKQPNPTNTRPEPTSAELHRNPSVSGPAGEKEIQLSPEDQGENKDSKKGTRNQESEFEEFSLLETRTTKHDDDDVDDDDDSGPNKLSSTSRNSSAGASVHVGAKRSKTKKECILH</sequence>
<dbReference type="PANTHER" id="PTHR46345:SF5">
    <property type="entry name" value="INVERTED FORMIN-2"/>
    <property type="match status" value="1"/>
</dbReference>
<dbReference type="Ensembl" id="ENSAPET00000025961.1">
    <property type="protein sequence ID" value="ENSAPEP00000025296.1"/>
    <property type="gene ID" value="ENSAPEG00000018006.1"/>
</dbReference>
<feature type="compositionally biased region" description="Basic and acidic residues" evidence="2">
    <location>
        <begin position="354"/>
        <end position="367"/>
    </location>
</feature>
<feature type="compositionally biased region" description="Low complexity" evidence="2">
    <location>
        <begin position="400"/>
        <end position="411"/>
    </location>
</feature>
<feature type="coiled-coil region" evidence="1">
    <location>
        <begin position="113"/>
        <end position="169"/>
    </location>
</feature>
<feature type="region of interest" description="Disordered" evidence="2">
    <location>
        <begin position="263"/>
        <end position="428"/>
    </location>
</feature>
<dbReference type="SUPFAM" id="SSF101447">
    <property type="entry name" value="Formin homology 2 domain (FH2 domain)"/>
    <property type="match status" value="1"/>
</dbReference>
<evidence type="ECO:0000313" key="5">
    <source>
        <dbReference type="Ensembl" id="ENSAPEP00000025296.1"/>
    </source>
</evidence>
<feature type="compositionally biased region" description="Basic and acidic residues" evidence="2">
    <location>
        <begin position="266"/>
        <end position="279"/>
    </location>
</feature>
<dbReference type="OMA" id="IQNPTTH"/>
<evidence type="ECO:0000259" key="4">
    <source>
        <dbReference type="PROSITE" id="PS51444"/>
    </source>
</evidence>
<keyword evidence="1" id="KW-0175">Coiled coil</keyword>
<dbReference type="GO" id="GO:0003779">
    <property type="term" value="F:actin binding"/>
    <property type="evidence" value="ECO:0007669"/>
    <property type="project" value="InterPro"/>
</dbReference>
<dbReference type="Proteomes" id="UP000265080">
    <property type="component" value="Chromosome 11"/>
</dbReference>
<dbReference type="AlphaFoldDB" id="A0A3P8TKV9"/>
<feature type="region of interest" description="Disordered" evidence="2">
    <location>
        <begin position="208"/>
        <end position="227"/>
    </location>
</feature>
<dbReference type="InterPro" id="IPR042201">
    <property type="entry name" value="FH2_Formin_sf"/>
</dbReference>
<feature type="compositionally biased region" description="Polar residues" evidence="2">
    <location>
        <begin position="290"/>
        <end position="299"/>
    </location>
</feature>
<dbReference type="InterPro" id="IPR015425">
    <property type="entry name" value="FH2_Formin"/>
</dbReference>
<dbReference type="PANTHER" id="PTHR46345">
    <property type="entry name" value="INVERTED FORMIN-2"/>
    <property type="match status" value="1"/>
</dbReference>
<organism evidence="5 6">
    <name type="scientific">Amphiprion percula</name>
    <name type="common">Orange clownfish</name>
    <name type="synonym">Lutjanus percula</name>
    <dbReference type="NCBI Taxonomy" id="161767"/>
    <lineage>
        <taxon>Eukaryota</taxon>
        <taxon>Metazoa</taxon>
        <taxon>Chordata</taxon>
        <taxon>Craniata</taxon>
        <taxon>Vertebrata</taxon>
        <taxon>Euteleostomi</taxon>
        <taxon>Actinopterygii</taxon>
        <taxon>Neopterygii</taxon>
        <taxon>Teleostei</taxon>
        <taxon>Neoteleostei</taxon>
        <taxon>Acanthomorphata</taxon>
        <taxon>Ovalentaria</taxon>
        <taxon>Pomacentridae</taxon>
        <taxon>Amphiprion</taxon>
    </lineage>
</organism>
<protein>
    <recommendedName>
        <fullName evidence="7">Inverted formin, FH2 and WH2 domain containing</fullName>
    </recommendedName>
</protein>
<evidence type="ECO:0000256" key="1">
    <source>
        <dbReference type="SAM" id="Coils"/>
    </source>
</evidence>
<accession>A0A3P8TKV9</accession>
<feature type="domain" description="FH2" evidence="4">
    <location>
        <begin position="1"/>
        <end position="226"/>
    </location>
</feature>
<name>A0A3P8TKV9_AMPPE</name>
<dbReference type="GeneTree" id="ENSGT00940000155691"/>
<reference evidence="5" key="3">
    <citation type="submission" date="2025-09" db="UniProtKB">
        <authorList>
            <consortium name="Ensembl"/>
        </authorList>
    </citation>
    <scope>IDENTIFICATION</scope>
</reference>
<reference evidence="5" key="2">
    <citation type="submission" date="2025-08" db="UniProtKB">
        <authorList>
            <consortium name="Ensembl"/>
        </authorList>
    </citation>
    <scope>IDENTIFICATION</scope>
</reference>
<dbReference type="Pfam" id="PF02181">
    <property type="entry name" value="FH2"/>
    <property type="match status" value="1"/>
</dbReference>
<evidence type="ECO:0000313" key="6">
    <source>
        <dbReference type="Proteomes" id="UP000265080"/>
    </source>
</evidence>
<keyword evidence="6" id="KW-1185">Reference proteome</keyword>
<evidence type="ECO:0000259" key="3">
    <source>
        <dbReference type="PROSITE" id="PS51082"/>
    </source>
</evidence>
<proteinExistence type="predicted"/>
<evidence type="ECO:0000256" key="2">
    <source>
        <dbReference type="SAM" id="MobiDB-lite"/>
    </source>
</evidence>
<evidence type="ECO:0008006" key="7">
    <source>
        <dbReference type="Google" id="ProtNLM"/>
    </source>
</evidence>
<dbReference type="InterPro" id="IPR003124">
    <property type="entry name" value="WH2_dom"/>
</dbReference>